<keyword evidence="1" id="KW-1133">Transmembrane helix</keyword>
<keyword evidence="1" id="KW-0812">Transmembrane</keyword>
<evidence type="ECO:0000313" key="2">
    <source>
        <dbReference type="EMBL" id="CAK9107935.1"/>
    </source>
</evidence>
<keyword evidence="1" id="KW-0472">Membrane</keyword>
<gene>
    <name evidence="2" type="ORF">CCMP2556_LOCUS50338</name>
</gene>
<feature type="transmembrane region" description="Helical" evidence="1">
    <location>
        <begin position="33"/>
        <end position="53"/>
    </location>
</feature>
<feature type="transmembrane region" description="Helical" evidence="1">
    <location>
        <begin position="73"/>
        <end position="90"/>
    </location>
</feature>
<organism evidence="2 3">
    <name type="scientific">Durusdinium trenchii</name>
    <dbReference type="NCBI Taxonomy" id="1381693"/>
    <lineage>
        <taxon>Eukaryota</taxon>
        <taxon>Sar</taxon>
        <taxon>Alveolata</taxon>
        <taxon>Dinophyceae</taxon>
        <taxon>Suessiales</taxon>
        <taxon>Symbiodiniaceae</taxon>
        <taxon>Durusdinium</taxon>
    </lineage>
</organism>
<sequence>MVNFRTLRRSDWLGSGWPVKEAMRSQLWRKISWAGKVVFFYLCVPFLGLQAVAGNFLPEVKEATCSPLWRTHFPGPGKLILFFLFVRSLFEALSYCRKLIPRGNVAVRVAEVTEATCSQLWRKIFPSPGKLFFNCVAELPPLLAAGP</sequence>
<reference evidence="2 3" key="1">
    <citation type="submission" date="2024-02" db="EMBL/GenBank/DDBJ databases">
        <authorList>
            <person name="Chen Y."/>
            <person name="Shah S."/>
            <person name="Dougan E. K."/>
            <person name="Thang M."/>
            <person name="Chan C."/>
        </authorList>
    </citation>
    <scope>NUCLEOTIDE SEQUENCE [LARGE SCALE GENOMIC DNA]</scope>
</reference>
<dbReference type="EMBL" id="CAXAMN010027040">
    <property type="protein sequence ID" value="CAK9107935.1"/>
    <property type="molecule type" value="Genomic_DNA"/>
</dbReference>
<dbReference type="Proteomes" id="UP001642484">
    <property type="component" value="Unassembled WGS sequence"/>
</dbReference>
<evidence type="ECO:0000256" key="1">
    <source>
        <dbReference type="SAM" id="Phobius"/>
    </source>
</evidence>
<protein>
    <submittedName>
        <fullName evidence="2">Uncharacterized protein</fullName>
    </submittedName>
</protein>
<proteinExistence type="predicted"/>
<keyword evidence="3" id="KW-1185">Reference proteome</keyword>
<name>A0ABP0S6E0_9DINO</name>
<evidence type="ECO:0000313" key="3">
    <source>
        <dbReference type="Proteomes" id="UP001642484"/>
    </source>
</evidence>
<accession>A0ABP0S6E0</accession>
<comment type="caution">
    <text evidence="2">The sequence shown here is derived from an EMBL/GenBank/DDBJ whole genome shotgun (WGS) entry which is preliminary data.</text>
</comment>